<evidence type="ECO:0000313" key="2">
    <source>
        <dbReference type="EMBL" id="CEP78312.1"/>
    </source>
</evidence>
<dbReference type="InterPro" id="IPR027417">
    <property type="entry name" value="P-loop_NTPase"/>
</dbReference>
<name>A0A0C7NR65_DEFTU</name>
<dbReference type="SUPFAM" id="SSF52540">
    <property type="entry name" value="P-loop containing nucleoside triphosphate hydrolases"/>
    <property type="match status" value="1"/>
</dbReference>
<dbReference type="SMART" id="SM00382">
    <property type="entry name" value="AAA"/>
    <property type="match status" value="1"/>
</dbReference>
<dbReference type="OrthoDB" id="45434at2"/>
<reference evidence="3" key="1">
    <citation type="submission" date="2014-11" db="EMBL/GenBank/DDBJ databases">
        <authorList>
            <person name="Wibberg D."/>
        </authorList>
    </citation>
    <scope>NUCLEOTIDE SEQUENCE [LARGE SCALE GENOMIC DNA]</scope>
    <source>
        <strain evidence="3">L3</strain>
    </source>
</reference>
<dbReference type="RefSeq" id="WP_045087790.1">
    <property type="nucleotide sequence ID" value="NZ_LN824141.1"/>
</dbReference>
<dbReference type="InterPro" id="IPR003959">
    <property type="entry name" value="ATPase_AAA_core"/>
</dbReference>
<proteinExistence type="predicted"/>
<gene>
    <name evidence="2" type="ORF">DTL3_1008</name>
</gene>
<sequence length="241" mass="27790">MLNTQPPKKINTSTISNYDCFCIKPQNCPVQGIMKESYCEKYANYLKAITYFNDVVPKIYYDVSFNNFASYTETLKIALKKARFFVENKLWQKGNGLLMYGGFGTGKTRLGYTILKEIAIMGGIIGVIDVLHDFETFEQADEAVKTALKSNIIFIDDLGAKEHKWIEDKIRIIIDEINRSQKSLIISTNLNPQELINSLELRTASRLTELISKQGIIYLGEEDYRIKKREEKEKIWQPFQS</sequence>
<dbReference type="InterPro" id="IPR003593">
    <property type="entry name" value="AAA+_ATPase"/>
</dbReference>
<protein>
    <submittedName>
        <fullName evidence="2">Putative ATPase</fullName>
    </submittedName>
</protein>
<dbReference type="Proteomes" id="UP000032809">
    <property type="component" value="Chromosome I"/>
</dbReference>
<dbReference type="GO" id="GO:0005524">
    <property type="term" value="F:ATP binding"/>
    <property type="evidence" value="ECO:0007669"/>
    <property type="project" value="InterPro"/>
</dbReference>
<dbReference type="Pfam" id="PF00004">
    <property type="entry name" value="AAA"/>
    <property type="match status" value="1"/>
</dbReference>
<dbReference type="STRING" id="1006576.DTL3_1008"/>
<dbReference type="Gene3D" id="3.40.50.300">
    <property type="entry name" value="P-loop containing nucleotide triphosphate hydrolases"/>
    <property type="match status" value="1"/>
</dbReference>
<dbReference type="HOGENOM" id="CLU_1150373_0_0_0"/>
<feature type="domain" description="AAA+ ATPase" evidence="1">
    <location>
        <begin position="93"/>
        <end position="215"/>
    </location>
</feature>
<evidence type="ECO:0000313" key="3">
    <source>
        <dbReference type="Proteomes" id="UP000032809"/>
    </source>
</evidence>
<dbReference type="GO" id="GO:0016887">
    <property type="term" value="F:ATP hydrolysis activity"/>
    <property type="evidence" value="ECO:0007669"/>
    <property type="project" value="InterPro"/>
</dbReference>
<keyword evidence="3" id="KW-1185">Reference proteome</keyword>
<dbReference type="KEGG" id="dtn:DTL3_1008"/>
<accession>A0A0C7NR65</accession>
<dbReference type="EMBL" id="LN824141">
    <property type="protein sequence ID" value="CEP78312.1"/>
    <property type="molecule type" value="Genomic_DNA"/>
</dbReference>
<evidence type="ECO:0000259" key="1">
    <source>
        <dbReference type="SMART" id="SM00382"/>
    </source>
</evidence>
<dbReference type="AlphaFoldDB" id="A0A0C7NR65"/>
<organism evidence="2 3">
    <name type="scientific">Defluviitoga tunisiensis</name>
    <dbReference type="NCBI Taxonomy" id="1006576"/>
    <lineage>
        <taxon>Bacteria</taxon>
        <taxon>Thermotogati</taxon>
        <taxon>Thermotogota</taxon>
        <taxon>Thermotogae</taxon>
        <taxon>Petrotogales</taxon>
        <taxon>Petrotogaceae</taxon>
        <taxon>Defluviitoga</taxon>
    </lineage>
</organism>